<gene>
    <name evidence="1" type="ORF">POF50_023590</name>
</gene>
<organism evidence="1">
    <name type="scientific">Streptantibioticus silvisoli</name>
    <dbReference type="NCBI Taxonomy" id="2705255"/>
    <lineage>
        <taxon>Bacteria</taxon>
        <taxon>Bacillati</taxon>
        <taxon>Actinomycetota</taxon>
        <taxon>Actinomycetes</taxon>
        <taxon>Kitasatosporales</taxon>
        <taxon>Streptomycetaceae</taxon>
        <taxon>Streptantibioticus</taxon>
    </lineage>
</organism>
<name>A0AA90KAD5_9ACTN</name>
<dbReference type="GO" id="GO:0016810">
    <property type="term" value="F:hydrolase activity, acting on carbon-nitrogen (but not peptide) bonds"/>
    <property type="evidence" value="ECO:0007669"/>
    <property type="project" value="InterPro"/>
</dbReference>
<sequence>MLTIHTGTSGAAAVVVSGALVEATGSPAELTRRFPTARVRQWPGELGAGRVHDGPLPDAPSPRERVHALLRLGVTAVTPGTLADPLLRSAAARVGLTTAPAGTRTAVPAAGGRADLAVFDADGVCLATVLAGRLVYRRA</sequence>
<dbReference type="Gene3D" id="2.30.40.10">
    <property type="entry name" value="Urease, subunit C, domain 1"/>
    <property type="match status" value="1"/>
</dbReference>
<comment type="caution">
    <text evidence="1">The sequence shown here is derived from an EMBL/GenBank/DDBJ whole genome shotgun (WGS) entry which is preliminary data.</text>
</comment>
<protein>
    <submittedName>
        <fullName evidence="1">Uncharacterized protein</fullName>
    </submittedName>
</protein>
<reference evidence="1" key="1">
    <citation type="submission" date="2023-05" db="EMBL/GenBank/DDBJ databases">
        <title>Streptantibioticus silvisoli sp. nov., acidotolerant actinomycetes 1 from pine litter.</title>
        <authorList>
            <person name="Swiecimska M."/>
            <person name="Golinska P."/>
            <person name="Sangal V."/>
            <person name="Wachnowicz B."/>
            <person name="Goodfellow M."/>
        </authorList>
    </citation>
    <scope>NUCLEOTIDE SEQUENCE</scope>
    <source>
        <strain evidence="1">SL13</strain>
    </source>
</reference>
<dbReference type="RefSeq" id="WP_271312313.1">
    <property type="nucleotide sequence ID" value="NZ_JABXJJ020000030.1"/>
</dbReference>
<dbReference type="AlphaFoldDB" id="A0AA90KAD5"/>
<dbReference type="SUPFAM" id="SSF51338">
    <property type="entry name" value="Composite domain of metallo-dependent hydrolases"/>
    <property type="match status" value="1"/>
</dbReference>
<dbReference type="EMBL" id="JABXJJ020000030">
    <property type="protein sequence ID" value="MDI5972283.1"/>
    <property type="molecule type" value="Genomic_DNA"/>
</dbReference>
<dbReference type="InterPro" id="IPR011059">
    <property type="entry name" value="Metal-dep_hydrolase_composite"/>
</dbReference>
<proteinExistence type="predicted"/>
<evidence type="ECO:0000313" key="1">
    <source>
        <dbReference type="EMBL" id="MDI5972283.1"/>
    </source>
</evidence>
<accession>A0AA90KAD5</accession>